<dbReference type="GO" id="GO:0005524">
    <property type="term" value="F:ATP binding"/>
    <property type="evidence" value="ECO:0007669"/>
    <property type="project" value="UniProtKB-KW"/>
</dbReference>
<keyword evidence="4" id="KW-1003">Cell membrane</keyword>
<comment type="similarity">
    <text evidence="2">Belongs to the ABC transporter superfamily.</text>
</comment>
<sequence length="261" mass="28800">MFHQAIQHGIRAERIEKRLGGHAVLRGVDLDVRPGEILSILGSSGSGKSTLLRCLNLLTVPDRGDIWVDGEKLAIRAASRQGGHPCVTDHRQVRRIRASMGMVFQNFNLWPHKTALENVTEGPVLVKGIQCDAAADRGHHYLAKVGLSDKADAYPRHLSGGQQQRVAIARALAMEPSILLFDEPTSALDPELVGEVLRVMTALAKEGRMMVIVTHELAFAREISTRVAFMHQGRIEEERPPSEFFATPASSRLRSFLASHR</sequence>
<dbReference type="CDD" id="cd03262">
    <property type="entry name" value="ABC_HisP_GlnQ"/>
    <property type="match status" value="1"/>
</dbReference>
<dbReference type="PROSITE" id="PS50893">
    <property type="entry name" value="ABC_TRANSPORTER_2"/>
    <property type="match status" value="1"/>
</dbReference>
<dbReference type="InterPro" id="IPR030679">
    <property type="entry name" value="ABC_ATPase_HisP-typ"/>
</dbReference>
<dbReference type="Proteomes" id="UP001555786">
    <property type="component" value="Unassembled WGS sequence"/>
</dbReference>
<evidence type="ECO:0000256" key="7">
    <source>
        <dbReference type="ARBA" id="ARBA00023136"/>
    </source>
</evidence>
<keyword evidence="3" id="KW-0813">Transport</keyword>
<dbReference type="InterPro" id="IPR003439">
    <property type="entry name" value="ABC_transporter-like_ATP-bd"/>
</dbReference>
<dbReference type="InterPro" id="IPR027417">
    <property type="entry name" value="P-loop_NTPase"/>
</dbReference>
<evidence type="ECO:0000313" key="9">
    <source>
        <dbReference type="EMBL" id="MEW9309775.1"/>
    </source>
</evidence>
<evidence type="ECO:0000259" key="8">
    <source>
        <dbReference type="PROSITE" id="PS50893"/>
    </source>
</evidence>
<comment type="caution">
    <text evidence="9">The sequence shown here is derived from an EMBL/GenBank/DDBJ whole genome shotgun (WGS) entry which is preliminary data.</text>
</comment>
<protein>
    <submittedName>
        <fullName evidence="9">Amino acid ABC transporter ATP-binding protein</fullName>
    </submittedName>
</protein>
<accession>A0ABV3PVV0</accession>
<evidence type="ECO:0000256" key="3">
    <source>
        <dbReference type="ARBA" id="ARBA00022448"/>
    </source>
</evidence>
<dbReference type="Gene3D" id="3.40.50.300">
    <property type="entry name" value="P-loop containing nucleotide triphosphate hydrolases"/>
    <property type="match status" value="1"/>
</dbReference>
<dbReference type="InterPro" id="IPR003593">
    <property type="entry name" value="AAA+_ATPase"/>
</dbReference>
<organism evidence="9 10">
    <name type="scientific">Labrys neptuniae</name>
    <dbReference type="NCBI Taxonomy" id="376174"/>
    <lineage>
        <taxon>Bacteria</taxon>
        <taxon>Pseudomonadati</taxon>
        <taxon>Pseudomonadota</taxon>
        <taxon>Alphaproteobacteria</taxon>
        <taxon>Hyphomicrobiales</taxon>
        <taxon>Xanthobacteraceae</taxon>
        <taxon>Labrys</taxon>
    </lineage>
</organism>
<gene>
    <name evidence="9" type="ORF">ABXS05_29775</name>
</gene>
<name>A0ABV3PVV0_9HYPH</name>
<keyword evidence="7" id="KW-0472">Membrane</keyword>
<evidence type="ECO:0000256" key="6">
    <source>
        <dbReference type="ARBA" id="ARBA00022840"/>
    </source>
</evidence>
<reference evidence="9 10" key="1">
    <citation type="submission" date="2024-07" db="EMBL/GenBank/DDBJ databases">
        <title>Description of Labrys sedimenti sp. nov., isolated from a diclofenac-degrading enrichment culture.</title>
        <authorList>
            <person name="Tancsics A."/>
            <person name="Csepanyi A."/>
        </authorList>
    </citation>
    <scope>NUCLEOTIDE SEQUENCE [LARGE SCALE GENOMIC DNA]</scope>
    <source>
        <strain evidence="9 10">LMG 23578</strain>
    </source>
</reference>
<dbReference type="InterPro" id="IPR017871">
    <property type="entry name" value="ABC_transporter-like_CS"/>
</dbReference>
<dbReference type="PANTHER" id="PTHR43166">
    <property type="entry name" value="AMINO ACID IMPORT ATP-BINDING PROTEIN"/>
    <property type="match status" value="1"/>
</dbReference>
<keyword evidence="6 9" id="KW-0067">ATP-binding</keyword>
<evidence type="ECO:0000256" key="4">
    <source>
        <dbReference type="ARBA" id="ARBA00022475"/>
    </source>
</evidence>
<keyword evidence="10" id="KW-1185">Reference proteome</keyword>
<proteinExistence type="inferred from homology"/>
<comment type="subcellular location">
    <subcellularLocation>
        <location evidence="1">Cell membrane</location>
        <topology evidence="1">Peripheral membrane protein</topology>
    </subcellularLocation>
</comment>
<dbReference type="PROSITE" id="PS00211">
    <property type="entry name" value="ABC_TRANSPORTER_1"/>
    <property type="match status" value="1"/>
</dbReference>
<dbReference type="PIRSF" id="PIRSF039085">
    <property type="entry name" value="ABC_ATPase_HisP"/>
    <property type="match status" value="1"/>
</dbReference>
<dbReference type="SMART" id="SM00382">
    <property type="entry name" value="AAA"/>
    <property type="match status" value="1"/>
</dbReference>
<keyword evidence="5" id="KW-0547">Nucleotide-binding</keyword>
<dbReference type="RefSeq" id="WP_367626379.1">
    <property type="nucleotide sequence ID" value="NZ_JBFNQD010000017.1"/>
</dbReference>
<dbReference type="PANTHER" id="PTHR43166:SF35">
    <property type="entry name" value="L-CYSTINE IMPORT ATP-BINDING PROTEIN TCYN"/>
    <property type="match status" value="1"/>
</dbReference>
<dbReference type="Pfam" id="PF00005">
    <property type="entry name" value="ABC_tran"/>
    <property type="match status" value="1"/>
</dbReference>
<dbReference type="SUPFAM" id="SSF52540">
    <property type="entry name" value="P-loop containing nucleoside triphosphate hydrolases"/>
    <property type="match status" value="1"/>
</dbReference>
<evidence type="ECO:0000313" key="10">
    <source>
        <dbReference type="Proteomes" id="UP001555786"/>
    </source>
</evidence>
<feature type="domain" description="ABC transporter" evidence="8">
    <location>
        <begin position="10"/>
        <end position="257"/>
    </location>
</feature>
<dbReference type="EMBL" id="JBFNQD010000017">
    <property type="protein sequence ID" value="MEW9309775.1"/>
    <property type="molecule type" value="Genomic_DNA"/>
</dbReference>
<evidence type="ECO:0000256" key="2">
    <source>
        <dbReference type="ARBA" id="ARBA00005417"/>
    </source>
</evidence>
<evidence type="ECO:0000256" key="5">
    <source>
        <dbReference type="ARBA" id="ARBA00022741"/>
    </source>
</evidence>
<evidence type="ECO:0000256" key="1">
    <source>
        <dbReference type="ARBA" id="ARBA00004202"/>
    </source>
</evidence>
<dbReference type="InterPro" id="IPR050086">
    <property type="entry name" value="MetN_ABC_transporter-like"/>
</dbReference>